<comment type="similarity">
    <text evidence="1">Belongs to the peptidase S1B family.</text>
</comment>
<dbReference type="PANTHER" id="PTHR21004:SF0">
    <property type="entry name" value="PEROXISOMAL LEADER PEPTIDE-PROCESSING PROTEASE"/>
    <property type="match status" value="1"/>
</dbReference>
<dbReference type="EMBL" id="OU963869">
    <property type="protein sequence ID" value="CAH0394486.1"/>
    <property type="molecule type" value="Genomic_DNA"/>
</dbReference>
<evidence type="ECO:0000313" key="3">
    <source>
        <dbReference type="Proteomes" id="UP001152759"/>
    </source>
</evidence>
<dbReference type="PANTHER" id="PTHR21004">
    <property type="entry name" value="SERINE PROTEASE-RELATED"/>
    <property type="match status" value="1"/>
</dbReference>
<dbReference type="AlphaFoldDB" id="A0A9P0F6K6"/>
<dbReference type="GO" id="GO:0004252">
    <property type="term" value="F:serine-type endopeptidase activity"/>
    <property type="evidence" value="ECO:0007669"/>
    <property type="project" value="InterPro"/>
</dbReference>
<dbReference type="InterPro" id="IPR039245">
    <property type="entry name" value="TYSND1/DEG15"/>
</dbReference>
<dbReference type="Gene3D" id="2.40.10.10">
    <property type="entry name" value="Trypsin-like serine proteases"/>
    <property type="match status" value="2"/>
</dbReference>
<reference evidence="2" key="1">
    <citation type="submission" date="2021-12" db="EMBL/GenBank/DDBJ databases">
        <authorList>
            <person name="King R."/>
        </authorList>
    </citation>
    <scope>NUCLEOTIDE SEQUENCE</scope>
</reference>
<keyword evidence="1" id="KW-0720">Serine protease</keyword>
<evidence type="ECO:0000256" key="1">
    <source>
        <dbReference type="PIRNR" id="PIRNR037989"/>
    </source>
</evidence>
<keyword evidence="1" id="KW-0378">Hydrolase</keyword>
<comment type="subcellular location">
    <subcellularLocation>
        <location evidence="1">Peroxisome</location>
    </subcellularLocation>
</comment>
<dbReference type="Pfam" id="PF13365">
    <property type="entry name" value="Trypsin_2"/>
    <property type="match status" value="1"/>
</dbReference>
<proteinExistence type="inferred from homology"/>
<dbReference type="InterPro" id="IPR009003">
    <property type="entry name" value="Peptidase_S1_PA"/>
</dbReference>
<dbReference type="InterPro" id="IPR043504">
    <property type="entry name" value="Peptidase_S1_PA_chymotrypsin"/>
</dbReference>
<dbReference type="GO" id="GO:0016485">
    <property type="term" value="P:protein processing"/>
    <property type="evidence" value="ECO:0007669"/>
    <property type="project" value="InterPro"/>
</dbReference>
<comment type="function">
    <text evidence="1">Peroxisomal protease that mediates both the removal of the leader peptide from proteins containing a PTS2 target sequence and processes several PTS1-containing proteins. Catalyzes the processing of PTS1-proteins involved in the peroxisomal beta-oxidation of fatty acids.</text>
</comment>
<dbReference type="KEGG" id="btab:109032590"/>
<sequence length="530" mass="58365">MRMPSLNLATPKPDGVVVTARFRSPKSIQSKVCGLVFGDFIIAPGILLEPFMLPRLVEHIQQLKQGYKGGDTYIDRSTIDALRLKLPSFSATLEEAETMPCQILLVWSFGALRQTFHTELGRWRFLSKGSGDKYKAHIQDRLELLSTFLVLQLQDSVKPILSVGVDGVLVDLMSAVGQFCELHLDRGLDVFSISTPFFLHQFLNSWGKGIVSNVLGSEHCLLLIDLDLPPESEGAILLSKDCVDGRKNLVGMIITNSCQFEQERVGFCLAVNFKSLIQDFLRKHRRTYIWKCIIQDDVNIVAHRNQIKDLIDRCLDDCIALITTPRSWGSGVVISLSPPYILTCSHVVSQVKEISVTIGTCTSRAEVVYSTPVGQIYDLAILSFIPDASVKKICIASAAPKLCEPVYIVGFPLLKSEKPSVSHGIVSHLTKSGGPILTSCCLHSGGSGAPLVRSDGSLLGIMTSFVCASETSARNFPRLSIAASADIFGEYLKTFLEKKDKKILSRLTSNDPEVNKLWNLSSTNFIKCNL</sequence>
<accession>A0A9P0F6K6</accession>
<dbReference type="GO" id="GO:0005777">
    <property type="term" value="C:peroxisome"/>
    <property type="evidence" value="ECO:0007669"/>
    <property type="project" value="UniProtKB-SubCell"/>
</dbReference>
<name>A0A9P0F6K6_BEMTA</name>
<evidence type="ECO:0000313" key="2">
    <source>
        <dbReference type="EMBL" id="CAH0394486.1"/>
    </source>
</evidence>
<dbReference type="GO" id="GO:0031998">
    <property type="term" value="P:regulation of fatty acid beta-oxidation"/>
    <property type="evidence" value="ECO:0007669"/>
    <property type="project" value="TreeGrafter"/>
</dbReference>
<keyword evidence="1" id="KW-0576">Peroxisome</keyword>
<dbReference type="SUPFAM" id="SSF50494">
    <property type="entry name" value="Trypsin-like serine proteases"/>
    <property type="match status" value="1"/>
</dbReference>
<protein>
    <recommendedName>
        <fullName evidence="1">Peroxisomal leader peptide-processing protease</fullName>
        <ecNumber evidence="1">3.4.21.-</ecNumber>
    </recommendedName>
</protein>
<dbReference type="Proteomes" id="UP001152759">
    <property type="component" value="Chromosome 8"/>
</dbReference>
<keyword evidence="3" id="KW-1185">Reference proteome</keyword>
<comment type="PTM">
    <text evidence="1">The full-lengh TYSND1 is the active the proteolytic processing of PTS1- and PTS2-proteins and in self-cleavage, and intermolecular self-cleavage of TYSND1 down-regulates its protease activity.</text>
</comment>
<keyword evidence="1" id="KW-0645">Protease</keyword>
<gene>
    <name evidence="2" type="ORF">BEMITA_LOCUS12779</name>
</gene>
<dbReference type="EC" id="3.4.21.-" evidence="1"/>
<organism evidence="2 3">
    <name type="scientific">Bemisia tabaci</name>
    <name type="common">Sweetpotato whitefly</name>
    <name type="synonym">Aleurodes tabaci</name>
    <dbReference type="NCBI Taxonomy" id="7038"/>
    <lineage>
        <taxon>Eukaryota</taxon>
        <taxon>Metazoa</taxon>
        <taxon>Ecdysozoa</taxon>
        <taxon>Arthropoda</taxon>
        <taxon>Hexapoda</taxon>
        <taxon>Insecta</taxon>
        <taxon>Pterygota</taxon>
        <taxon>Neoptera</taxon>
        <taxon>Paraneoptera</taxon>
        <taxon>Hemiptera</taxon>
        <taxon>Sternorrhyncha</taxon>
        <taxon>Aleyrodoidea</taxon>
        <taxon>Aleyrodidae</taxon>
        <taxon>Aleyrodinae</taxon>
        <taxon>Bemisia</taxon>
    </lineage>
</organism>